<dbReference type="GO" id="GO:0006355">
    <property type="term" value="P:regulation of DNA-templated transcription"/>
    <property type="evidence" value="ECO:0007669"/>
    <property type="project" value="InterPro"/>
</dbReference>
<protein>
    <recommendedName>
        <fullName evidence="8">Peptidase S24/S26A/S26B/S26C domain-containing protein</fullName>
    </recommendedName>
</protein>
<dbReference type="EMBL" id="MPJZ01000091">
    <property type="protein sequence ID" value="OLU43827.1"/>
    <property type="molecule type" value="Genomic_DNA"/>
</dbReference>
<dbReference type="InterPro" id="IPR036286">
    <property type="entry name" value="LexA/Signal_pep-like_sf"/>
</dbReference>
<keyword evidence="4 7" id="KW-0068">Autocatalytic cleavage</keyword>
<evidence type="ECO:0000313" key="10">
    <source>
        <dbReference type="Proteomes" id="UP000186758"/>
    </source>
</evidence>
<dbReference type="GO" id="GO:0003677">
    <property type="term" value="F:DNA binding"/>
    <property type="evidence" value="ECO:0007669"/>
    <property type="project" value="InterPro"/>
</dbReference>
<evidence type="ECO:0000256" key="5">
    <source>
        <dbReference type="ARBA" id="ARBA00023204"/>
    </source>
</evidence>
<dbReference type="InterPro" id="IPR015927">
    <property type="entry name" value="Peptidase_S24_S26A/B/C"/>
</dbReference>
<dbReference type="GO" id="GO:0009432">
    <property type="term" value="P:SOS response"/>
    <property type="evidence" value="ECO:0007669"/>
    <property type="project" value="UniProtKB-KW"/>
</dbReference>
<evidence type="ECO:0000256" key="4">
    <source>
        <dbReference type="ARBA" id="ARBA00022813"/>
    </source>
</evidence>
<dbReference type="Proteomes" id="UP000186758">
    <property type="component" value="Unassembled WGS sequence"/>
</dbReference>
<dbReference type="InterPro" id="IPR039418">
    <property type="entry name" value="LexA-like"/>
</dbReference>
<dbReference type="AlphaFoldDB" id="A0A1Q9YI15"/>
<dbReference type="InterPro" id="IPR006197">
    <property type="entry name" value="Peptidase_S24_LexA"/>
</dbReference>
<dbReference type="CDD" id="cd06529">
    <property type="entry name" value="S24_LexA-like"/>
    <property type="match status" value="1"/>
</dbReference>
<gene>
    <name evidence="9" type="ORF">BO223_10475</name>
</gene>
<accession>A0A1Q9YI15</accession>
<dbReference type="PANTHER" id="PTHR33516:SF2">
    <property type="entry name" value="LEXA REPRESSOR-RELATED"/>
    <property type="match status" value="1"/>
</dbReference>
<evidence type="ECO:0000256" key="2">
    <source>
        <dbReference type="ARBA" id="ARBA00022763"/>
    </source>
</evidence>
<keyword evidence="5" id="KW-0234">DNA repair</keyword>
<keyword evidence="3 7" id="KW-0378">Hydrolase</keyword>
<name>A0A1Q9YI15_9FIRM</name>
<keyword evidence="6" id="KW-0742">SOS response</keyword>
<evidence type="ECO:0000256" key="1">
    <source>
        <dbReference type="ARBA" id="ARBA00007484"/>
    </source>
</evidence>
<reference evidence="9 10" key="1">
    <citation type="submission" date="2016-11" db="EMBL/GenBank/DDBJ databases">
        <title>Description of two novel members of the family Erysipelotrichaceae: Ileibacterium lipovorans gen. nov., sp. nov. and Dubosiella newyorkensis, gen. nov., sp. nov.</title>
        <authorList>
            <person name="Cox L.M."/>
            <person name="Sohn J."/>
            <person name="Tyrrell K.L."/>
            <person name="Citron D.M."/>
            <person name="Lawson P.A."/>
            <person name="Patel N.B."/>
            <person name="Iizumi T."/>
            <person name="Perez-Perez G.I."/>
            <person name="Goldstein E.J."/>
            <person name="Blaser M.J."/>
        </authorList>
    </citation>
    <scope>NUCLEOTIDE SEQUENCE [LARGE SCALE GENOMIC DNA]</scope>
    <source>
        <strain evidence="9 10">NYU-BL-K8</strain>
    </source>
</reference>
<comment type="similarity">
    <text evidence="1 7">Belongs to the peptidase S24 family.</text>
</comment>
<dbReference type="GO" id="GO:0016787">
    <property type="term" value="F:hydrolase activity"/>
    <property type="evidence" value="ECO:0007669"/>
    <property type="project" value="UniProtKB-KW"/>
</dbReference>
<sequence>MDEVRGEYYPMDSSIHADFCLRAQGDSMTGARIYDGDIIFIQSSPVVENGQIAAVAVDDEATLKYFYQYGDTVVLRPANAKYEEMTYSREDLDHLRILGRAVAFQSGL</sequence>
<dbReference type="SUPFAM" id="SSF51306">
    <property type="entry name" value="LexA/Signal peptidase"/>
    <property type="match status" value="1"/>
</dbReference>
<proteinExistence type="inferred from homology"/>
<comment type="caution">
    <text evidence="9">The sequence shown here is derived from an EMBL/GenBank/DDBJ whole genome shotgun (WGS) entry which is preliminary data.</text>
</comment>
<evidence type="ECO:0000256" key="7">
    <source>
        <dbReference type="RuleBase" id="RU003991"/>
    </source>
</evidence>
<dbReference type="GO" id="GO:0006281">
    <property type="term" value="P:DNA repair"/>
    <property type="evidence" value="ECO:0007669"/>
    <property type="project" value="UniProtKB-KW"/>
</dbReference>
<evidence type="ECO:0000313" key="9">
    <source>
        <dbReference type="EMBL" id="OLU43827.1"/>
    </source>
</evidence>
<dbReference type="PANTHER" id="PTHR33516">
    <property type="entry name" value="LEXA REPRESSOR"/>
    <property type="match status" value="1"/>
</dbReference>
<keyword evidence="2" id="KW-0227">DNA damage</keyword>
<dbReference type="Pfam" id="PF00717">
    <property type="entry name" value="Peptidase_S24"/>
    <property type="match status" value="1"/>
</dbReference>
<evidence type="ECO:0000256" key="6">
    <source>
        <dbReference type="ARBA" id="ARBA00023236"/>
    </source>
</evidence>
<feature type="domain" description="Peptidase S24/S26A/S26B/S26C" evidence="8">
    <location>
        <begin position="9"/>
        <end position="102"/>
    </location>
</feature>
<organism evidence="9 10">
    <name type="scientific">Faecalibaculum rodentium</name>
    <dbReference type="NCBI Taxonomy" id="1702221"/>
    <lineage>
        <taxon>Bacteria</taxon>
        <taxon>Bacillati</taxon>
        <taxon>Bacillota</taxon>
        <taxon>Erysipelotrichia</taxon>
        <taxon>Erysipelotrichales</taxon>
        <taxon>Erysipelotrichaceae</taxon>
        <taxon>Faecalibaculum</taxon>
    </lineage>
</organism>
<dbReference type="PRINTS" id="PR00726">
    <property type="entry name" value="LEXASERPTASE"/>
</dbReference>
<evidence type="ECO:0000259" key="8">
    <source>
        <dbReference type="Pfam" id="PF00717"/>
    </source>
</evidence>
<evidence type="ECO:0000256" key="3">
    <source>
        <dbReference type="ARBA" id="ARBA00022801"/>
    </source>
</evidence>
<dbReference type="InterPro" id="IPR050077">
    <property type="entry name" value="LexA_repressor"/>
</dbReference>
<dbReference type="Gene3D" id="2.10.109.10">
    <property type="entry name" value="Umud Fragment, subunit A"/>
    <property type="match status" value="1"/>
</dbReference>